<dbReference type="EMBL" id="AMCI01000494">
    <property type="protein sequence ID" value="EJX08974.1"/>
    <property type="molecule type" value="Genomic_DNA"/>
</dbReference>
<evidence type="ECO:0000313" key="1">
    <source>
        <dbReference type="EMBL" id="EJX08974.1"/>
    </source>
</evidence>
<dbReference type="AlphaFoldDB" id="J9GN13"/>
<name>J9GN13_9ZZZZ</name>
<organism evidence="1">
    <name type="scientific">gut metagenome</name>
    <dbReference type="NCBI Taxonomy" id="749906"/>
    <lineage>
        <taxon>unclassified sequences</taxon>
        <taxon>metagenomes</taxon>
        <taxon>organismal metagenomes</taxon>
    </lineage>
</organism>
<comment type="caution">
    <text evidence="1">The sequence shown here is derived from an EMBL/GenBank/DDBJ whole genome shotgun (WGS) entry which is preliminary data.</text>
</comment>
<proteinExistence type="predicted"/>
<gene>
    <name evidence="1" type="ORF">EVA_02916</name>
</gene>
<accession>J9GN13</accession>
<sequence length="41" mass="4789">MMRLLKEFVDRVAAPCLVSQAEKISRQFYPTWVYPASQRTA</sequence>
<protein>
    <submittedName>
        <fullName evidence="1">Uncharacterized protein</fullName>
    </submittedName>
</protein>
<reference evidence="1" key="1">
    <citation type="journal article" date="2012" name="PLoS ONE">
        <title>Gene sets for utilization of primary and secondary nutrition supplies in the distal gut of endangered iberian lynx.</title>
        <authorList>
            <person name="Alcaide M."/>
            <person name="Messina E."/>
            <person name="Richter M."/>
            <person name="Bargiela R."/>
            <person name="Peplies J."/>
            <person name="Huws S.A."/>
            <person name="Newbold C.J."/>
            <person name="Golyshin P.N."/>
            <person name="Simon M.A."/>
            <person name="Lopez G."/>
            <person name="Yakimov M.M."/>
            <person name="Ferrer M."/>
        </authorList>
    </citation>
    <scope>NUCLEOTIDE SEQUENCE</scope>
</reference>